<protein>
    <submittedName>
        <fullName evidence="1">Uncharacterized protein</fullName>
    </submittedName>
</protein>
<keyword evidence="2" id="KW-1185">Reference proteome</keyword>
<name>A0ACB9S4N9_9MYRT</name>
<gene>
    <name evidence="1" type="ORF">MLD38_008998</name>
</gene>
<sequence length="70" mass="8152">MNNDRVSSQCHRQKKESVRDTLARTLFSYLRRAVFGYSDKAVESEILRDWGLSTLAAKDFLTQTRDGKKR</sequence>
<accession>A0ACB9S4N9</accession>
<dbReference type="Proteomes" id="UP001057402">
    <property type="component" value="Chromosome 3"/>
</dbReference>
<organism evidence="1 2">
    <name type="scientific">Melastoma candidum</name>
    <dbReference type="NCBI Taxonomy" id="119954"/>
    <lineage>
        <taxon>Eukaryota</taxon>
        <taxon>Viridiplantae</taxon>
        <taxon>Streptophyta</taxon>
        <taxon>Embryophyta</taxon>
        <taxon>Tracheophyta</taxon>
        <taxon>Spermatophyta</taxon>
        <taxon>Magnoliopsida</taxon>
        <taxon>eudicotyledons</taxon>
        <taxon>Gunneridae</taxon>
        <taxon>Pentapetalae</taxon>
        <taxon>rosids</taxon>
        <taxon>malvids</taxon>
        <taxon>Myrtales</taxon>
        <taxon>Melastomataceae</taxon>
        <taxon>Melastomatoideae</taxon>
        <taxon>Melastomateae</taxon>
        <taxon>Melastoma</taxon>
    </lineage>
</organism>
<proteinExistence type="predicted"/>
<comment type="caution">
    <text evidence="1">The sequence shown here is derived from an EMBL/GenBank/DDBJ whole genome shotgun (WGS) entry which is preliminary data.</text>
</comment>
<dbReference type="EMBL" id="CM042882">
    <property type="protein sequence ID" value="KAI4383122.1"/>
    <property type="molecule type" value="Genomic_DNA"/>
</dbReference>
<evidence type="ECO:0000313" key="1">
    <source>
        <dbReference type="EMBL" id="KAI4383122.1"/>
    </source>
</evidence>
<evidence type="ECO:0000313" key="2">
    <source>
        <dbReference type="Proteomes" id="UP001057402"/>
    </source>
</evidence>
<reference evidence="2" key="1">
    <citation type="journal article" date="2023" name="Front. Plant Sci.">
        <title>Chromosomal-level genome assembly of Melastoma candidum provides insights into trichome evolution.</title>
        <authorList>
            <person name="Zhong Y."/>
            <person name="Wu W."/>
            <person name="Sun C."/>
            <person name="Zou P."/>
            <person name="Liu Y."/>
            <person name="Dai S."/>
            <person name="Zhou R."/>
        </authorList>
    </citation>
    <scope>NUCLEOTIDE SEQUENCE [LARGE SCALE GENOMIC DNA]</scope>
</reference>